<organism evidence="1 2">
    <name type="scientific">Scortum barcoo</name>
    <name type="common">barcoo grunter</name>
    <dbReference type="NCBI Taxonomy" id="214431"/>
    <lineage>
        <taxon>Eukaryota</taxon>
        <taxon>Metazoa</taxon>
        <taxon>Chordata</taxon>
        <taxon>Craniata</taxon>
        <taxon>Vertebrata</taxon>
        <taxon>Euteleostomi</taxon>
        <taxon>Actinopterygii</taxon>
        <taxon>Neopterygii</taxon>
        <taxon>Teleostei</taxon>
        <taxon>Neoteleostei</taxon>
        <taxon>Acanthomorphata</taxon>
        <taxon>Eupercaria</taxon>
        <taxon>Centrarchiformes</taxon>
        <taxon>Terapontoidei</taxon>
        <taxon>Terapontidae</taxon>
        <taxon>Scortum</taxon>
    </lineage>
</organism>
<evidence type="ECO:0000313" key="1">
    <source>
        <dbReference type="EMBL" id="KAI3351913.1"/>
    </source>
</evidence>
<comment type="caution">
    <text evidence="1">The sequence shown here is derived from an EMBL/GenBank/DDBJ whole genome shotgun (WGS) entry which is preliminary data.</text>
</comment>
<evidence type="ECO:0000313" key="2">
    <source>
        <dbReference type="Proteomes" id="UP000831701"/>
    </source>
</evidence>
<proteinExistence type="predicted"/>
<accession>A0ACB8V9J8</accession>
<feature type="non-terminal residue" evidence="1">
    <location>
        <position position="1"/>
    </location>
</feature>
<protein>
    <submittedName>
        <fullName evidence="1">Uncharacterized protein</fullName>
    </submittedName>
</protein>
<name>A0ACB8V9J8_9TELE</name>
<sequence length="221" mass="24437">EGNADKRRGAEWEREESFAHLLCSDRQLPYAHTCTAWDWLVKSPTEGSRGLQSCHIPQSRSGRGDGLRSGNTHPVSPSDSLWTEARGTTLQERKGGRREREGRRGGERERRTETSGFTTKQSGFVLCPQVPMNSSVVIDNCDEIPMERPEFNRVLRLILTSFSSAPEHDRVSPDSATVSFPLTIPKSPAIPDPLHGWNDHPGNRCFVGKEGEEDGGEGEGG</sequence>
<reference evidence="1" key="1">
    <citation type="submission" date="2022-04" db="EMBL/GenBank/DDBJ databases">
        <title>Jade perch genome.</title>
        <authorList>
            <person name="Chao B."/>
        </authorList>
    </citation>
    <scope>NUCLEOTIDE SEQUENCE</scope>
    <source>
        <strain evidence="1">CB-2022</strain>
    </source>
</reference>
<keyword evidence="2" id="KW-1185">Reference proteome</keyword>
<dbReference type="Proteomes" id="UP000831701">
    <property type="component" value="Chromosome 24"/>
</dbReference>
<gene>
    <name evidence="1" type="ORF">L3Q82_020748</name>
</gene>
<dbReference type="EMBL" id="CM041554">
    <property type="protein sequence ID" value="KAI3351913.1"/>
    <property type="molecule type" value="Genomic_DNA"/>
</dbReference>